<evidence type="ECO:0000256" key="1">
    <source>
        <dbReference type="ARBA" id="ARBA00000085"/>
    </source>
</evidence>
<keyword evidence="7" id="KW-0808">Transferase</keyword>
<comment type="catalytic activity">
    <reaction evidence="1">
        <text>ATP + protein L-histidine = ADP + protein N-phospho-L-histidine.</text>
        <dbReference type="EC" id="2.7.13.3"/>
    </reaction>
</comment>
<dbReference type="PANTHER" id="PTHR43065:SF42">
    <property type="entry name" value="TWO-COMPONENT SENSOR PPRA"/>
    <property type="match status" value="1"/>
</dbReference>
<reference evidence="7 8" key="1">
    <citation type="journal article" date="2015" name="Genome Announc.">
        <title>Draft Genome Sequences of Marine Isolates of Thalassomonas viridans and Thalassomonas actiniarum.</title>
        <authorList>
            <person name="Olonade I."/>
            <person name="van Zyl L.J."/>
            <person name="Trindade M."/>
        </authorList>
    </citation>
    <scope>NUCLEOTIDE SEQUENCE [LARGE SCALE GENOMIC DNA]</scope>
    <source>
        <strain evidence="7 8">A5K-106</strain>
    </source>
</reference>
<keyword evidence="4" id="KW-0175">Coiled coil</keyword>
<feature type="coiled-coil region" evidence="4">
    <location>
        <begin position="286"/>
        <end position="313"/>
    </location>
</feature>
<evidence type="ECO:0000256" key="3">
    <source>
        <dbReference type="ARBA" id="ARBA00022553"/>
    </source>
</evidence>
<dbReference type="Proteomes" id="UP000032568">
    <property type="component" value="Chromosome"/>
</dbReference>
<dbReference type="InterPro" id="IPR003661">
    <property type="entry name" value="HisK_dim/P_dom"/>
</dbReference>
<keyword evidence="8" id="KW-1185">Reference proteome</keyword>
<reference evidence="7 8" key="2">
    <citation type="journal article" date="2022" name="Mar. Drugs">
        <title>Bioassay-Guided Fractionation Leads to the Detection of Cholic Acid Generated by the Rare Thalassomonas sp.</title>
        <authorList>
            <person name="Pheiffer F."/>
            <person name="Schneider Y.K."/>
            <person name="Hansen E.H."/>
            <person name="Andersen J.H."/>
            <person name="Isaksson J."/>
            <person name="Busche T."/>
            <person name="R C."/>
            <person name="Kalinowski J."/>
            <person name="Zyl L.V."/>
            <person name="Trindade M."/>
        </authorList>
    </citation>
    <scope>NUCLEOTIDE SEQUENCE [LARGE SCALE GENOMIC DNA]</scope>
    <source>
        <strain evidence="7 8">A5K-106</strain>
    </source>
</reference>
<dbReference type="PANTHER" id="PTHR43065">
    <property type="entry name" value="SENSOR HISTIDINE KINASE"/>
    <property type="match status" value="1"/>
</dbReference>
<feature type="domain" description="Histidine kinase" evidence="6">
    <location>
        <begin position="322"/>
        <end position="554"/>
    </location>
</feature>
<dbReference type="SUPFAM" id="SSF47384">
    <property type="entry name" value="Homodimeric domain of signal transducing histidine kinase"/>
    <property type="match status" value="1"/>
</dbReference>
<dbReference type="KEGG" id="tact:SG35_003080"/>
<dbReference type="EMBL" id="CP059735">
    <property type="protein sequence ID" value="WDD99671.1"/>
    <property type="molecule type" value="Genomic_DNA"/>
</dbReference>
<feature type="transmembrane region" description="Helical" evidence="5">
    <location>
        <begin position="6"/>
        <end position="28"/>
    </location>
</feature>
<organism evidence="7 8">
    <name type="scientific">Thalassomonas actiniarum</name>
    <dbReference type="NCBI Taxonomy" id="485447"/>
    <lineage>
        <taxon>Bacteria</taxon>
        <taxon>Pseudomonadati</taxon>
        <taxon>Pseudomonadota</taxon>
        <taxon>Gammaproteobacteria</taxon>
        <taxon>Alteromonadales</taxon>
        <taxon>Colwelliaceae</taxon>
        <taxon>Thalassomonas</taxon>
    </lineage>
</organism>
<keyword evidence="5" id="KW-0812">Transmembrane</keyword>
<dbReference type="RefSeq" id="WP_053043315.1">
    <property type="nucleotide sequence ID" value="NZ_CP059735.1"/>
</dbReference>
<evidence type="ECO:0000256" key="4">
    <source>
        <dbReference type="SAM" id="Coils"/>
    </source>
</evidence>
<dbReference type="PROSITE" id="PS50109">
    <property type="entry name" value="HIS_KIN"/>
    <property type="match status" value="1"/>
</dbReference>
<dbReference type="SUPFAM" id="SSF55874">
    <property type="entry name" value="ATPase domain of HSP90 chaperone/DNA topoisomerase II/histidine kinase"/>
    <property type="match status" value="1"/>
</dbReference>
<dbReference type="EC" id="2.7.13.3" evidence="2"/>
<dbReference type="Gene3D" id="1.10.287.130">
    <property type="match status" value="1"/>
</dbReference>
<dbReference type="InterPro" id="IPR005467">
    <property type="entry name" value="His_kinase_dom"/>
</dbReference>
<dbReference type="CDD" id="cd00082">
    <property type="entry name" value="HisKA"/>
    <property type="match status" value="1"/>
</dbReference>
<proteinExistence type="predicted"/>
<dbReference type="Pfam" id="PF02518">
    <property type="entry name" value="HATPase_c"/>
    <property type="match status" value="1"/>
</dbReference>
<name>A0AAE9YU44_9GAMM</name>
<gene>
    <name evidence="7" type="ORF">SG35_003080</name>
</gene>
<dbReference type="GO" id="GO:0000155">
    <property type="term" value="F:phosphorelay sensor kinase activity"/>
    <property type="evidence" value="ECO:0007669"/>
    <property type="project" value="InterPro"/>
</dbReference>
<keyword evidence="3" id="KW-0597">Phosphoprotein</keyword>
<dbReference type="InterPro" id="IPR036097">
    <property type="entry name" value="HisK_dim/P_sf"/>
</dbReference>
<accession>A0AAE9YU44</accession>
<evidence type="ECO:0000256" key="5">
    <source>
        <dbReference type="SAM" id="Phobius"/>
    </source>
</evidence>
<evidence type="ECO:0000259" key="6">
    <source>
        <dbReference type="PROSITE" id="PS50109"/>
    </source>
</evidence>
<evidence type="ECO:0000313" key="8">
    <source>
        <dbReference type="Proteomes" id="UP000032568"/>
    </source>
</evidence>
<feature type="transmembrane region" description="Helical" evidence="5">
    <location>
        <begin position="258"/>
        <end position="281"/>
    </location>
</feature>
<dbReference type="InterPro" id="IPR003594">
    <property type="entry name" value="HATPase_dom"/>
</dbReference>
<dbReference type="InterPro" id="IPR004358">
    <property type="entry name" value="Sig_transdc_His_kin-like_C"/>
</dbReference>
<dbReference type="Gene3D" id="3.30.565.10">
    <property type="entry name" value="Histidine kinase-like ATPase, C-terminal domain"/>
    <property type="match status" value="1"/>
</dbReference>
<evidence type="ECO:0000256" key="2">
    <source>
        <dbReference type="ARBA" id="ARBA00012438"/>
    </source>
</evidence>
<keyword evidence="5" id="KW-0472">Membrane</keyword>
<keyword evidence="5" id="KW-1133">Transmembrane helix</keyword>
<dbReference type="InterPro" id="IPR036890">
    <property type="entry name" value="HATPase_C_sf"/>
</dbReference>
<keyword evidence="7" id="KW-0418">Kinase</keyword>
<protein>
    <recommendedName>
        <fullName evidence="2">histidine kinase</fullName>
        <ecNumber evidence="2">2.7.13.3</ecNumber>
    </recommendedName>
</protein>
<dbReference type="SMART" id="SM00387">
    <property type="entry name" value="HATPase_c"/>
    <property type="match status" value="1"/>
</dbReference>
<dbReference type="AlphaFoldDB" id="A0AAE9YU44"/>
<sequence>MKRFNIMYLVAVALMLLLGISTSIFTSFKVREAAEQSWLNDGFRQAEQISNIFISWLDREKETFKGITSLYYATGDISQEEFEAAIKLIEQTEDTIRTLSIAFVVPTAKGGRVVDLAAGGQELWQANYPLPDIPEIDVTLQRAFLSPEKTIVGPIFKAGDDNYKVILGFALQSGVASGVLLSTVDISNLLDGLIDLYVPGGLNISLLLENQELLLMPQLNPVNQGEIKAEKVLRIMGVGKEWYFNWQVHDSYKGGPDIVLATAIMLGGSVITLLLSALTWIQALQNERISQKVNEKTEQLQKTQTQLIHAEKMAALGSLVAGVSHELNTPIGNSLVASSSLKERMVKLKQAFEQGTLKKSTLEESLQQAIDEADLIELNIYKATELIGSFKQVSTDQTSDRKRKFELKKALEDVIKTMSPMLKQNHLCLEADIEADIAMDSYPGPLGQVIANFVNNSMVHAFENTENGKMSLKAYAQGEDKVKLIYKDNGCGIEQDRVNRIFEPFYTTKLGKGGSGLGLNIVYNIIINVLAGEISVSSELGKGTTFTLILPRIAA</sequence>
<evidence type="ECO:0000313" key="7">
    <source>
        <dbReference type="EMBL" id="WDD99671.1"/>
    </source>
</evidence>
<dbReference type="PRINTS" id="PR00344">
    <property type="entry name" value="BCTRLSENSOR"/>
</dbReference>